<dbReference type="AlphaFoldDB" id="A0A1H9LE42"/>
<reference evidence="8" key="1">
    <citation type="submission" date="2016-10" db="EMBL/GenBank/DDBJ databases">
        <authorList>
            <person name="Varghese N."/>
            <person name="Submissions S."/>
        </authorList>
    </citation>
    <scope>NUCLEOTIDE SEQUENCE [LARGE SCALE GENOMIC DNA]</scope>
    <source>
        <strain evidence="8">DSM 25055</strain>
    </source>
</reference>
<proteinExistence type="predicted"/>
<dbReference type="PANTHER" id="PTHR23513:SF6">
    <property type="entry name" value="MAJOR FACILITATOR SUPERFAMILY ASSOCIATED DOMAIN-CONTAINING PROTEIN"/>
    <property type="match status" value="1"/>
</dbReference>
<dbReference type="Pfam" id="PF07690">
    <property type="entry name" value="MFS_1"/>
    <property type="match status" value="1"/>
</dbReference>
<dbReference type="STRING" id="1186196.SAMN04489841_2932"/>
<feature type="transmembrane region" description="Helical" evidence="6">
    <location>
        <begin position="311"/>
        <end position="331"/>
    </location>
</feature>
<keyword evidence="3 6" id="KW-0812">Transmembrane</keyword>
<name>A0A1H9LE42_9EURY</name>
<accession>A0A1H9LE42</accession>
<evidence type="ECO:0000256" key="4">
    <source>
        <dbReference type="ARBA" id="ARBA00022989"/>
    </source>
</evidence>
<dbReference type="SUPFAM" id="SSF103473">
    <property type="entry name" value="MFS general substrate transporter"/>
    <property type="match status" value="1"/>
</dbReference>
<sequence>MIDLRKHTYFRPLKNDDFLRLFISILTTKIGYWFTFIALFSIFVFEDDLGAVGIGVLALVQLVPTVVAGPVLSTAVDRFNRGKIILGTELASGVVVLLLIEIRELTLAYAVLFCLGLCSSVAAPAQKALVPQLIEDDDLSAANALVSGARSSAQLVGPAVAGSAVAIVDPAVLFAVDASSYFISAVLFVPLLGYDVPGRTGEPDPSITGDFVDGIKHVAVSPALLLGTAIAVLISLATASINAMLPFYIREVLTLSATAYGWLASATAIGAILASTIIGSGRLETSATLGSIVSMVVLGTALFGIATVHSLLFVGIALVVAAFATTSGFTYVTTHMQTATDDEKMGRVFGLFRSASSGSRIASIGLSSVLMAQLGSALVFGIIGVIVAFSGCIGYAILRTRYPNTIAVNNV</sequence>
<dbReference type="RefSeq" id="WP_090618482.1">
    <property type="nucleotide sequence ID" value="NZ_FOFD01000004.1"/>
</dbReference>
<feature type="transmembrane region" description="Helical" evidence="6">
    <location>
        <begin position="259"/>
        <end position="279"/>
    </location>
</feature>
<dbReference type="PANTHER" id="PTHR23513">
    <property type="entry name" value="INTEGRAL MEMBRANE EFFLUX PROTEIN-RELATED"/>
    <property type="match status" value="1"/>
</dbReference>
<dbReference type="GO" id="GO:0005886">
    <property type="term" value="C:plasma membrane"/>
    <property type="evidence" value="ECO:0007669"/>
    <property type="project" value="UniProtKB-SubCell"/>
</dbReference>
<dbReference type="Gene3D" id="1.20.1250.20">
    <property type="entry name" value="MFS general substrate transporter like domains"/>
    <property type="match status" value="1"/>
</dbReference>
<feature type="transmembrane region" description="Helical" evidence="6">
    <location>
        <begin position="21"/>
        <end position="45"/>
    </location>
</feature>
<protein>
    <submittedName>
        <fullName evidence="7">Transmembrane secretion effector</fullName>
    </submittedName>
</protein>
<dbReference type="Proteomes" id="UP000199114">
    <property type="component" value="Unassembled WGS sequence"/>
</dbReference>
<feature type="transmembrane region" description="Helical" evidence="6">
    <location>
        <begin position="286"/>
        <end position="305"/>
    </location>
</feature>
<organism evidence="7 8">
    <name type="scientific">Natrinema salaciae</name>
    <dbReference type="NCBI Taxonomy" id="1186196"/>
    <lineage>
        <taxon>Archaea</taxon>
        <taxon>Methanobacteriati</taxon>
        <taxon>Methanobacteriota</taxon>
        <taxon>Stenosarchaea group</taxon>
        <taxon>Halobacteria</taxon>
        <taxon>Halobacteriales</taxon>
        <taxon>Natrialbaceae</taxon>
        <taxon>Natrinema</taxon>
    </lineage>
</organism>
<keyword evidence="5 6" id="KW-0472">Membrane</keyword>
<dbReference type="EMBL" id="FOFD01000004">
    <property type="protein sequence ID" value="SER09405.1"/>
    <property type="molecule type" value="Genomic_DNA"/>
</dbReference>
<feature type="transmembrane region" description="Helical" evidence="6">
    <location>
        <begin position="377"/>
        <end position="398"/>
    </location>
</feature>
<evidence type="ECO:0000256" key="1">
    <source>
        <dbReference type="ARBA" id="ARBA00004651"/>
    </source>
</evidence>
<evidence type="ECO:0000256" key="5">
    <source>
        <dbReference type="ARBA" id="ARBA00023136"/>
    </source>
</evidence>
<keyword evidence="2" id="KW-1003">Cell membrane</keyword>
<gene>
    <name evidence="7" type="ORF">SAMN04489841_2932</name>
</gene>
<evidence type="ECO:0000256" key="2">
    <source>
        <dbReference type="ARBA" id="ARBA00022475"/>
    </source>
</evidence>
<keyword evidence="4 6" id="KW-1133">Transmembrane helix</keyword>
<evidence type="ECO:0000256" key="6">
    <source>
        <dbReference type="SAM" id="Phobius"/>
    </source>
</evidence>
<feature type="transmembrane region" description="Helical" evidence="6">
    <location>
        <begin position="51"/>
        <end position="72"/>
    </location>
</feature>
<dbReference type="InterPro" id="IPR036259">
    <property type="entry name" value="MFS_trans_sf"/>
</dbReference>
<feature type="transmembrane region" description="Helical" evidence="6">
    <location>
        <begin position="223"/>
        <end position="247"/>
    </location>
</feature>
<evidence type="ECO:0000313" key="7">
    <source>
        <dbReference type="EMBL" id="SER09405.1"/>
    </source>
</evidence>
<evidence type="ECO:0000256" key="3">
    <source>
        <dbReference type="ARBA" id="ARBA00022692"/>
    </source>
</evidence>
<dbReference type="CDD" id="cd06173">
    <property type="entry name" value="MFS_MefA_like"/>
    <property type="match status" value="1"/>
</dbReference>
<keyword evidence="8" id="KW-1185">Reference proteome</keyword>
<evidence type="ECO:0000313" key="8">
    <source>
        <dbReference type="Proteomes" id="UP000199114"/>
    </source>
</evidence>
<dbReference type="InterPro" id="IPR011701">
    <property type="entry name" value="MFS"/>
</dbReference>
<comment type="subcellular location">
    <subcellularLocation>
        <location evidence="1">Cell membrane</location>
        <topology evidence="1">Multi-pass membrane protein</topology>
    </subcellularLocation>
</comment>
<dbReference type="GO" id="GO:0022857">
    <property type="term" value="F:transmembrane transporter activity"/>
    <property type="evidence" value="ECO:0007669"/>
    <property type="project" value="InterPro"/>
</dbReference>